<dbReference type="RefSeq" id="WP_246117786.1">
    <property type="nucleotide sequence ID" value="NZ_CP036263.1"/>
</dbReference>
<dbReference type="InterPro" id="IPR051849">
    <property type="entry name" value="GAG-degrading_sulfatase"/>
</dbReference>
<keyword evidence="1" id="KW-0732">Signal</keyword>
<feature type="signal peptide" evidence="1">
    <location>
        <begin position="1"/>
        <end position="21"/>
    </location>
</feature>
<dbReference type="GO" id="GO:0015024">
    <property type="term" value="F:glucuronate-2-sulfatase activity"/>
    <property type="evidence" value="ECO:0007669"/>
    <property type="project" value="TreeGrafter"/>
</dbReference>
<evidence type="ECO:0000313" key="4">
    <source>
        <dbReference type="Proteomes" id="UP000319852"/>
    </source>
</evidence>
<dbReference type="AlphaFoldDB" id="A0A517N0E0"/>
<evidence type="ECO:0000313" key="3">
    <source>
        <dbReference type="EMBL" id="QDT00602.1"/>
    </source>
</evidence>
<dbReference type="Gene3D" id="3.40.720.10">
    <property type="entry name" value="Alkaline Phosphatase, subunit A"/>
    <property type="match status" value="1"/>
</dbReference>
<dbReference type="Pfam" id="PF00884">
    <property type="entry name" value="Sulfatase"/>
    <property type="match status" value="1"/>
</dbReference>
<dbReference type="InterPro" id="IPR017850">
    <property type="entry name" value="Alkaline_phosphatase_core_sf"/>
</dbReference>
<evidence type="ECO:0000259" key="2">
    <source>
        <dbReference type="Pfam" id="PF00884"/>
    </source>
</evidence>
<accession>A0A517N0E0</accession>
<gene>
    <name evidence="3" type="primary">atsA_17</name>
    <name evidence="3" type="ORF">HG15A2_39410</name>
</gene>
<dbReference type="InterPro" id="IPR000917">
    <property type="entry name" value="Sulfatase_N"/>
</dbReference>
<dbReference type="Proteomes" id="UP000319852">
    <property type="component" value="Chromosome"/>
</dbReference>
<dbReference type="EC" id="3.1.6.1" evidence="3"/>
<keyword evidence="3" id="KW-0378">Hydrolase</keyword>
<name>A0A517N0E0_9BACT</name>
<dbReference type="PANTHER" id="PTHR46615">
    <property type="entry name" value="ARYLSULFATASE K"/>
    <property type="match status" value="1"/>
</dbReference>
<dbReference type="KEGG" id="amob:HG15A2_39410"/>
<organism evidence="3 4">
    <name type="scientific">Adhaeretor mobilis</name>
    <dbReference type="NCBI Taxonomy" id="1930276"/>
    <lineage>
        <taxon>Bacteria</taxon>
        <taxon>Pseudomonadati</taxon>
        <taxon>Planctomycetota</taxon>
        <taxon>Planctomycetia</taxon>
        <taxon>Pirellulales</taxon>
        <taxon>Lacipirellulaceae</taxon>
        <taxon>Adhaeretor</taxon>
    </lineage>
</organism>
<dbReference type="CDD" id="cd16155">
    <property type="entry name" value="sulfatase_like"/>
    <property type="match status" value="1"/>
</dbReference>
<protein>
    <submittedName>
        <fullName evidence="3">Arylsulfatase</fullName>
        <ecNumber evidence="3">3.1.6.1</ecNumber>
    </submittedName>
</protein>
<dbReference type="GO" id="GO:0004065">
    <property type="term" value="F:arylsulfatase activity"/>
    <property type="evidence" value="ECO:0007669"/>
    <property type="project" value="UniProtKB-EC"/>
</dbReference>
<proteinExistence type="predicted"/>
<keyword evidence="4" id="KW-1185">Reference proteome</keyword>
<reference evidence="3 4" key="1">
    <citation type="submission" date="2019-02" db="EMBL/GenBank/DDBJ databases">
        <title>Deep-cultivation of Planctomycetes and their phenomic and genomic characterization uncovers novel biology.</title>
        <authorList>
            <person name="Wiegand S."/>
            <person name="Jogler M."/>
            <person name="Boedeker C."/>
            <person name="Pinto D."/>
            <person name="Vollmers J."/>
            <person name="Rivas-Marin E."/>
            <person name="Kohn T."/>
            <person name="Peeters S.H."/>
            <person name="Heuer A."/>
            <person name="Rast P."/>
            <person name="Oberbeckmann S."/>
            <person name="Bunk B."/>
            <person name="Jeske O."/>
            <person name="Meyerdierks A."/>
            <person name="Storesund J.E."/>
            <person name="Kallscheuer N."/>
            <person name="Luecker S."/>
            <person name="Lage O.M."/>
            <person name="Pohl T."/>
            <person name="Merkel B.J."/>
            <person name="Hornburger P."/>
            <person name="Mueller R.-W."/>
            <person name="Bruemmer F."/>
            <person name="Labrenz M."/>
            <person name="Spormann A.M."/>
            <person name="Op den Camp H."/>
            <person name="Overmann J."/>
            <person name="Amann R."/>
            <person name="Jetten M.S.M."/>
            <person name="Mascher T."/>
            <person name="Medema M.H."/>
            <person name="Devos D.P."/>
            <person name="Kaster A.-K."/>
            <person name="Ovreas L."/>
            <person name="Rohde M."/>
            <person name="Galperin M.Y."/>
            <person name="Jogler C."/>
        </authorList>
    </citation>
    <scope>NUCLEOTIDE SEQUENCE [LARGE SCALE GENOMIC DNA]</scope>
    <source>
        <strain evidence="3 4">HG15A2</strain>
    </source>
</reference>
<feature type="domain" description="Sulfatase N-terminal" evidence="2">
    <location>
        <begin position="25"/>
        <end position="362"/>
    </location>
</feature>
<dbReference type="SUPFAM" id="SSF53649">
    <property type="entry name" value="Alkaline phosphatase-like"/>
    <property type="match status" value="1"/>
</dbReference>
<dbReference type="PANTHER" id="PTHR46615:SF1">
    <property type="entry name" value="ARYLSULFATASE K"/>
    <property type="match status" value="1"/>
</dbReference>
<feature type="chain" id="PRO_5021896901" evidence="1">
    <location>
        <begin position="22"/>
        <end position="493"/>
    </location>
</feature>
<evidence type="ECO:0000256" key="1">
    <source>
        <dbReference type="SAM" id="SignalP"/>
    </source>
</evidence>
<dbReference type="EMBL" id="CP036263">
    <property type="protein sequence ID" value="QDT00602.1"/>
    <property type="molecule type" value="Genomic_DNA"/>
</dbReference>
<sequence precursor="true">MKILPALFGIICVLFTSAAKAEERPNILFILTDDQAAHTLDAYGDQVCDTPNIDSLAEGGMHLTDAHHMGAWTGAVCTASRTMIMTGRTVWHLPNFDLAKARPLKKLDSPEVAEATQQSMPALFNAAGYDTFRTCKKGNSFNPANQLFQVRRDKTCRGGAQPGSDWHGDQAINYLETRQATNDNDPFLMFLGFSHPHDPRNGPKELVAKYGAVNTKQPPTTVNPKAPKLPINYLPEHPFHHGHPKLRDEVAVQGVLKDRSEATVRNEIGREFACIEAVDIQIGRVLEKLKAMSELKNTYVIFTSDHGMSVGRHGLMGKQNLYEHTWRVPLLVQGPGIKPGSQASGYTYLLDVLPTICDFAGIEVPASVEGKSFRPVLEGKTERVRDILYGTYSGGTKPGIRAVKTDGWKLIKYDVLDGKVCETQLFNLHENPRELLAQHHTHEVVALTGNKPSPQQVDLAEDPAHAEKLQELEALLLAEQKRLDDPYRLWDQE</sequence>